<dbReference type="EMBL" id="FRAW01000055">
    <property type="protein sequence ID" value="SHL27287.1"/>
    <property type="molecule type" value="Genomic_DNA"/>
</dbReference>
<organism evidence="1 2">
    <name type="scientific">Fibrobacter intestinalis</name>
    <dbReference type="NCBI Taxonomy" id="28122"/>
    <lineage>
        <taxon>Bacteria</taxon>
        <taxon>Pseudomonadati</taxon>
        <taxon>Fibrobacterota</taxon>
        <taxon>Fibrobacteria</taxon>
        <taxon>Fibrobacterales</taxon>
        <taxon>Fibrobacteraceae</taxon>
        <taxon>Fibrobacter</taxon>
    </lineage>
</organism>
<gene>
    <name evidence="1" type="ORF">SAMN05720469_15515</name>
</gene>
<evidence type="ECO:0008006" key="3">
    <source>
        <dbReference type="Google" id="ProtNLM"/>
    </source>
</evidence>
<keyword evidence="2" id="KW-1185">Reference proteome</keyword>
<evidence type="ECO:0000313" key="1">
    <source>
        <dbReference type="EMBL" id="SHL27287.1"/>
    </source>
</evidence>
<accession>A0A1M6ZA38</accession>
<protein>
    <recommendedName>
        <fullName evidence="3">Uracil DNA glycosylase superfamily protein</fullName>
    </recommendedName>
</protein>
<evidence type="ECO:0000313" key="2">
    <source>
        <dbReference type="Proteomes" id="UP000184275"/>
    </source>
</evidence>
<dbReference type="RefSeq" id="WP_233126367.1">
    <property type="nucleotide sequence ID" value="NZ_FRAW01000055.1"/>
</dbReference>
<dbReference type="Proteomes" id="UP000184275">
    <property type="component" value="Unassembled WGS sequence"/>
</dbReference>
<reference evidence="2" key="1">
    <citation type="submission" date="2016-11" db="EMBL/GenBank/DDBJ databases">
        <authorList>
            <person name="Varghese N."/>
            <person name="Submissions S."/>
        </authorList>
    </citation>
    <scope>NUCLEOTIDE SEQUENCE [LARGE SCALE GENOMIC DNA]</scope>
    <source>
        <strain evidence="2">UWOS</strain>
    </source>
</reference>
<name>A0A1M6ZA38_9BACT</name>
<sequence length="44" mass="5284">MLKILKPQIVVVYGAMPRDVFCELPSESKFLRFDNWTKEKRLEK</sequence>
<dbReference type="AlphaFoldDB" id="A0A1M6ZA38"/>
<proteinExistence type="predicted"/>